<dbReference type="OrthoDB" id="1394818at2759"/>
<gene>
    <name evidence="2" type="ORF">CQW23_19939</name>
</gene>
<feature type="transmembrane region" description="Helical" evidence="1">
    <location>
        <begin position="103"/>
        <end position="125"/>
    </location>
</feature>
<sequence length="250" mass="27745">MDVASDEEIERLSVDVDSDSSRLLPSNLIGIIVDKISNWKFLLQLDLSENLLQGEIPQNLYNLSSLFGPLTFFHNIDLCGDPLEVLYSTDGTTFAKRKSKLSASAIVAIVAAAVILSGICLITIINMKDRWRRRREDEAFVVESTSLASTDSNVIIGKLVLFIKTLPSKYEDWEAGTKALLDKESLIGGGTIGSVYRTSFEGGVSIAVKKHIEICVEQKNISNNLHLIFIIRVQQFSKLSLAMRQELHIC</sequence>
<evidence type="ECO:0000256" key="1">
    <source>
        <dbReference type="SAM" id="Phobius"/>
    </source>
</evidence>
<dbReference type="Gene3D" id="3.80.10.10">
    <property type="entry name" value="Ribonuclease Inhibitor"/>
    <property type="match status" value="1"/>
</dbReference>
<dbReference type="PANTHER" id="PTHR48007">
    <property type="entry name" value="LEUCINE-RICH REPEAT RECEPTOR-LIKE PROTEIN KINASE PXC1"/>
    <property type="match status" value="1"/>
</dbReference>
<dbReference type="SUPFAM" id="SSF52058">
    <property type="entry name" value="L domain-like"/>
    <property type="match status" value="1"/>
</dbReference>
<keyword evidence="1" id="KW-0812">Transmembrane</keyword>
<evidence type="ECO:0000313" key="3">
    <source>
        <dbReference type="Proteomes" id="UP000224567"/>
    </source>
</evidence>
<comment type="caution">
    <text evidence="2">The sequence shown here is derived from an EMBL/GenBank/DDBJ whole genome shotgun (WGS) entry which is preliminary data.</text>
</comment>
<reference evidence="3" key="2">
    <citation type="journal article" date="2017" name="J. Anim. Genet.">
        <title>Multiple reference genome sequences of hot pepper reveal the massive evolution of plant disease resistance genes by retroduplication.</title>
        <authorList>
            <person name="Kim S."/>
            <person name="Park J."/>
            <person name="Yeom S.-I."/>
            <person name="Kim Y.-M."/>
            <person name="Seo E."/>
            <person name="Kim K.-T."/>
            <person name="Kim M.-S."/>
            <person name="Lee J.M."/>
            <person name="Cheong K."/>
            <person name="Shin H.-S."/>
            <person name="Kim S.-B."/>
            <person name="Han K."/>
            <person name="Lee J."/>
            <person name="Park M."/>
            <person name="Lee H.-A."/>
            <person name="Lee H.-Y."/>
            <person name="Lee Y."/>
            <person name="Oh S."/>
            <person name="Lee J.H."/>
            <person name="Choi E."/>
            <person name="Choi E."/>
            <person name="Lee S.E."/>
            <person name="Jeon J."/>
            <person name="Kim H."/>
            <person name="Choi G."/>
            <person name="Song H."/>
            <person name="Lee J."/>
            <person name="Lee S.-C."/>
            <person name="Kwon J.-K."/>
            <person name="Lee H.-Y."/>
            <person name="Koo N."/>
            <person name="Hong Y."/>
            <person name="Kim R.W."/>
            <person name="Kang W.-H."/>
            <person name="Huh J.H."/>
            <person name="Kang B.-C."/>
            <person name="Yang T.-J."/>
            <person name="Lee Y.-H."/>
            <person name="Bennetzen J.L."/>
            <person name="Choi D."/>
        </authorList>
    </citation>
    <scope>NUCLEOTIDE SEQUENCE [LARGE SCALE GENOMIC DNA]</scope>
    <source>
        <strain evidence="3">cv. PBC81</strain>
    </source>
</reference>
<dbReference type="AlphaFoldDB" id="A0A2G2W774"/>
<name>A0A2G2W774_CAPBA</name>
<proteinExistence type="predicted"/>
<keyword evidence="1" id="KW-1133">Transmembrane helix</keyword>
<accession>A0A2G2W774</accession>
<dbReference type="Proteomes" id="UP000224567">
    <property type="component" value="Unassembled WGS sequence"/>
</dbReference>
<reference evidence="2 3" key="1">
    <citation type="journal article" date="2017" name="Genome Biol.">
        <title>New reference genome sequences of hot pepper reveal the massive evolution of plant disease-resistance genes by retroduplication.</title>
        <authorList>
            <person name="Kim S."/>
            <person name="Park J."/>
            <person name="Yeom S.I."/>
            <person name="Kim Y.M."/>
            <person name="Seo E."/>
            <person name="Kim K.T."/>
            <person name="Kim M.S."/>
            <person name="Lee J.M."/>
            <person name="Cheong K."/>
            <person name="Shin H.S."/>
            <person name="Kim S.B."/>
            <person name="Han K."/>
            <person name="Lee J."/>
            <person name="Park M."/>
            <person name="Lee H.A."/>
            <person name="Lee H.Y."/>
            <person name="Lee Y."/>
            <person name="Oh S."/>
            <person name="Lee J.H."/>
            <person name="Choi E."/>
            <person name="Choi E."/>
            <person name="Lee S.E."/>
            <person name="Jeon J."/>
            <person name="Kim H."/>
            <person name="Choi G."/>
            <person name="Song H."/>
            <person name="Lee J."/>
            <person name="Lee S.C."/>
            <person name="Kwon J.K."/>
            <person name="Lee H.Y."/>
            <person name="Koo N."/>
            <person name="Hong Y."/>
            <person name="Kim R.W."/>
            <person name="Kang W.H."/>
            <person name="Huh J.H."/>
            <person name="Kang B.C."/>
            <person name="Yang T.J."/>
            <person name="Lee Y.H."/>
            <person name="Bennetzen J.L."/>
            <person name="Choi D."/>
        </authorList>
    </citation>
    <scope>NUCLEOTIDE SEQUENCE [LARGE SCALE GENOMIC DNA]</scope>
    <source>
        <strain evidence="3">cv. PBC81</strain>
    </source>
</reference>
<dbReference type="STRING" id="33114.A0A2G2W774"/>
<keyword evidence="1" id="KW-0472">Membrane</keyword>
<dbReference type="PANTHER" id="PTHR48007:SF4">
    <property type="entry name" value="LEUCINE-RICH REPEAT RECEPTOR-LIKE PROTEIN KINASE PXC1"/>
    <property type="match status" value="1"/>
</dbReference>
<keyword evidence="3" id="KW-1185">Reference proteome</keyword>
<evidence type="ECO:0000313" key="2">
    <source>
        <dbReference type="EMBL" id="PHT41085.1"/>
    </source>
</evidence>
<dbReference type="EMBL" id="MLFT02000008">
    <property type="protein sequence ID" value="PHT41085.1"/>
    <property type="molecule type" value="Genomic_DNA"/>
</dbReference>
<protein>
    <recommendedName>
        <fullName evidence="4">LRR receptor-like serine/threonine-protein kinase</fullName>
    </recommendedName>
</protein>
<organism evidence="2 3">
    <name type="scientific">Capsicum baccatum</name>
    <name type="common">Peruvian pepper</name>
    <dbReference type="NCBI Taxonomy" id="33114"/>
    <lineage>
        <taxon>Eukaryota</taxon>
        <taxon>Viridiplantae</taxon>
        <taxon>Streptophyta</taxon>
        <taxon>Embryophyta</taxon>
        <taxon>Tracheophyta</taxon>
        <taxon>Spermatophyta</taxon>
        <taxon>Magnoliopsida</taxon>
        <taxon>eudicotyledons</taxon>
        <taxon>Gunneridae</taxon>
        <taxon>Pentapetalae</taxon>
        <taxon>asterids</taxon>
        <taxon>lamiids</taxon>
        <taxon>Solanales</taxon>
        <taxon>Solanaceae</taxon>
        <taxon>Solanoideae</taxon>
        <taxon>Capsiceae</taxon>
        <taxon>Capsicum</taxon>
    </lineage>
</organism>
<evidence type="ECO:0008006" key="4">
    <source>
        <dbReference type="Google" id="ProtNLM"/>
    </source>
</evidence>
<dbReference type="InterPro" id="IPR046959">
    <property type="entry name" value="PRK1-6/SRF4-like"/>
</dbReference>
<dbReference type="InterPro" id="IPR032675">
    <property type="entry name" value="LRR_dom_sf"/>
</dbReference>